<dbReference type="PROSITE" id="PS50005">
    <property type="entry name" value="TPR"/>
    <property type="match status" value="1"/>
</dbReference>
<dbReference type="SMART" id="SM00028">
    <property type="entry name" value="TPR"/>
    <property type="match status" value="1"/>
</dbReference>
<dbReference type="SUPFAM" id="SSF48452">
    <property type="entry name" value="TPR-like"/>
    <property type="match status" value="1"/>
</dbReference>
<keyword evidence="4" id="KW-1185">Reference proteome</keyword>
<feature type="transmembrane region" description="Helical" evidence="2">
    <location>
        <begin position="39"/>
        <end position="55"/>
    </location>
</feature>
<dbReference type="Proteomes" id="UP001605036">
    <property type="component" value="Unassembled WGS sequence"/>
</dbReference>
<dbReference type="AlphaFoldDB" id="A0ABD1Y806"/>
<dbReference type="InterPro" id="IPR019734">
    <property type="entry name" value="TPR_rpt"/>
</dbReference>
<keyword evidence="2" id="KW-1133">Transmembrane helix</keyword>
<evidence type="ECO:0000256" key="1">
    <source>
        <dbReference type="PROSITE-ProRule" id="PRU00339"/>
    </source>
</evidence>
<sequence>MSSKILSSASSPLGQLVSQCRIHCFEQTFEKMIELIEEWRTVALALGVLLFMFLFRKLGKYMQKRLLGHRAHLNQGRTHFLKAAALVAQAKNSKIKTGEARSLASTALQEADLAIQMVPNDAGVYIVKSLALELLGKPTAAVKVLDMALTDPVSKSLGTEEKADTLAKRAELLLGSAKGKRDRLIDEALVNLKESVKLSSNNPRVFLLLGTCYEKNGAGEQAKEAYKQCLLLNPSPGDAKAAVERIERLNVND</sequence>
<name>A0ABD1Y806_9MARC</name>
<evidence type="ECO:0000313" key="3">
    <source>
        <dbReference type="EMBL" id="KAL2622818.1"/>
    </source>
</evidence>
<evidence type="ECO:0000313" key="4">
    <source>
        <dbReference type="Proteomes" id="UP001605036"/>
    </source>
</evidence>
<organism evidence="3 4">
    <name type="scientific">Riccia fluitans</name>
    <dbReference type="NCBI Taxonomy" id="41844"/>
    <lineage>
        <taxon>Eukaryota</taxon>
        <taxon>Viridiplantae</taxon>
        <taxon>Streptophyta</taxon>
        <taxon>Embryophyta</taxon>
        <taxon>Marchantiophyta</taxon>
        <taxon>Marchantiopsida</taxon>
        <taxon>Marchantiidae</taxon>
        <taxon>Marchantiales</taxon>
        <taxon>Ricciaceae</taxon>
        <taxon>Riccia</taxon>
    </lineage>
</organism>
<dbReference type="Pfam" id="PF14559">
    <property type="entry name" value="TPR_19"/>
    <property type="match status" value="1"/>
</dbReference>
<feature type="repeat" description="TPR" evidence="1">
    <location>
        <begin position="203"/>
        <end position="236"/>
    </location>
</feature>
<gene>
    <name evidence="3" type="ORF">R1flu_003023</name>
</gene>
<dbReference type="EMBL" id="JBHFFA010000006">
    <property type="protein sequence ID" value="KAL2622818.1"/>
    <property type="molecule type" value="Genomic_DNA"/>
</dbReference>
<accession>A0ABD1Y806</accession>
<keyword evidence="2" id="KW-0472">Membrane</keyword>
<comment type="caution">
    <text evidence="3">The sequence shown here is derived from an EMBL/GenBank/DDBJ whole genome shotgun (WGS) entry which is preliminary data.</text>
</comment>
<evidence type="ECO:0000256" key="2">
    <source>
        <dbReference type="SAM" id="Phobius"/>
    </source>
</evidence>
<keyword evidence="2" id="KW-0812">Transmembrane</keyword>
<dbReference type="InterPro" id="IPR011990">
    <property type="entry name" value="TPR-like_helical_dom_sf"/>
</dbReference>
<reference evidence="3 4" key="1">
    <citation type="submission" date="2024-09" db="EMBL/GenBank/DDBJ databases">
        <title>Chromosome-scale assembly of Riccia fluitans.</title>
        <authorList>
            <person name="Paukszto L."/>
            <person name="Sawicki J."/>
            <person name="Karawczyk K."/>
            <person name="Piernik-Szablinska J."/>
            <person name="Szczecinska M."/>
            <person name="Mazdziarz M."/>
        </authorList>
    </citation>
    <scope>NUCLEOTIDE SEQUENCE [LARGE SCALE GENOMIC DNA]</scope>
    <source>
        <strain evidence="3">Rf_01</strain>
        <tissue evidence="3">Aerial parts of the thallus</tissue>
    </source>
</reference>
<dbReference type="Gene3D" id="1.25.40.10">
    <property type="entry name" value="Tetratricopeptide repeat domain"/>
    <property type="match status" value="1"/>
</dbReference>
<protein>
    <submittedName>
        <fullName evidence="3">Uncharacterized protein</fullName>
    </submittedName>
</protein>
<keyword evidence="1" id="KW-0802">TPR repeat</keyword>
<proteinExistence type="predicted"/>